<feature type="coiled-coil region" evidence="12">
    <location>
        <begin position="93"/>
        <end position="120"/>
    </location>
</feature>
<evidence type="ECO:0000256" key="3">
    <source>
        <dbReference type="ARBA" id="ARBA00005712"/>
    </source>
</evidence>
<feature type="domain" description="ATP synthase F1 complex delta/epsilon subunit N-terminal" evidence="13">
    <location>
        <begin position="5"/>
        <end position="84"/>
    </location>
</feature>
<evidence type="ECO:0000256" key="10">
    <source>
        <dbReference type="HAMAP-Rule" id="MF_00530"/>
    </source>
</evidence>
<evidence type="ECO:0000256" key="8">
    <source>
        <dbReference type="ARBA" id="ARBA00023196"/>
    </source>
</evidence>
<protein>
    <recommendedName>
        <fullName evidence="10">ATP synthase epsilon chain</fullName>
    </recommendedName>
    <alternativeName>
        <fullName evidence="10">ATP synthase F1 sector epsilon subunit</fullName>
    </alternativeName>
    <alternativeName>
        <fullName evidence="10">F-ATPase epsilon subunit</fullName>
    </alternativeName>
</protein>
<dbReference type="STRING" id="637679.GCA_001550055_01807"/>
<evidence type="ECO:0000256" key="1">
    <source>
        <dbReference type="ARBA" id="ARBA00003543"/>
    </source>
</evidence>
<dbReference type="GO" id="GO:0012505">
    <property type="term" value="C:endomembrane system"/>
    <property type="evidence" value="ECO:0007669"/>
    <property type="project" value="UniProtKB-SubCell"/>
</dbReference>
<dbReference type="InterPro" id="IPR001469">
    <property type="entry name" value="ATP_synth_F1_dsu/esu"/>
</dbReference>
<comment type="subunit">
    <text evidence="10 11">F-type ATPases have 2 components, CF(1) - the catalytic core - and CF(0) - the membrane proton channel. CF(1) has five subunits: alpha(3), beta(3), gamma(1), delta(1), epsilon(1). CF(0) has three main subunits: a, b and c.</text>
</comment>
<dbReference type="GO" id="GO:0045259">
    <property type="term" value="C:proton-transporting ATP synthase complex"/>
    <property type="evidence" value="ECO:0007669"/>
    <property type="project" value="UniProtKB-KW"/>
</dbReference>
<dbReference type="RefSeq" id="WP_068304066.1">
    <property type="nucleotide sequence ID" value="NZ_DAIOMO010000004.1"/>
</dbReference>
<dbReference type="Proteomes" id="UP000183685">
    <property type="component" value="Unassembled WGS sequence"/>
</dbReference>
<evidence type="ECO:0000256" key="9">
    <source>
        <dbReference type="ARBA" id="ARBA00023310"/>
    </source>
</evidence>
<dbReference type="EMBL" id="FNAK01000004">
    <property type="protein sequence ID" value="SDE08728.1"/>
    <property type="molecule type" value="Genomic_DNA"/>
</dbReference>
<dbReference type="InterPro" id="IPR020546">
    <property type="entry name" value="ATP_synth_F1_dsu/esu_N"/>
</dbReference>
<dbReference type="NCBIfam" id="NF001851">
    <property type="entry name" value="PRK00571.2-4"/>
    <property type="match status" value="1"/>
</dbReference>
<proteinExistence type="inferred from homology"/>
<evidence type="ECO:0000256" key="7">
    <source>
        <dbReference type="ARBA" id="ARBA00023136"/>
    </source>
</evidence>
<keyword evidence="6 10" id="KW-0406">Ion transport</keyword>
<dbReference type="Gene3D" id="2.60.15.10">
    <property type="entry name" value="F0F1 ATP synthase delta/epsilon subunit, N-terminal"/>
    <property type="match status" value="1"/>
</dbReference>
<evidence type="ECO:0000256" key="2">
    <source>
        <dbReference type="ARBA" id="ARBA00004184"/>
    </source>
</evidence>
<dbReference type="PANTHER" id="PTHR13822">
    <property type="entry name" value="ATP SYNTHASE DELTA/EPSILON CHAIN"/>
    <property type="match status" value="1"/>
</dbReference>
<keyword evidence="4 10" id="KW-0813">Transport</keyword>
<accession>A0A1G7A1B1</accession>
<evidence type="ECO:0000313" key="15">
    <source>
        <dbReference type="Proteomes" id="UP000183685"/>
    </source>
</evidence>
<evidence type="ECO:0000256" key="6">
    <source>
        <dbReference type="ARBA" id="ARBA00023065"/>
    </source>
</evidence>
<keyword evidence="15" id="KW-1185">Reference proteome</keyword>
<dbReference type="GO" id="GO:0005524">
    <property type="term" value="F:ATP binding"/>
    <property type="evidence" value="ECO:0007669"/>
    <property type="project" value="UniProtKB-UniRule"/>
</dbReference>
<comment type="subcellular location">
    <subcellularLocation>
        <location evidence="10">Cell membrane</location>
        <topology evidence="10">Peripheral membrane protein</topology>
    </subcellularLocation>
    <subcellularLocation>
        <location evidence="2">Endomembrane system</location>
        <topology evidence="2">Peripheral membrane protein</topology>
    </subcellularLocation>
</comment>
<keyword evidence="10" id="KW-1003">Cell membrane</keyword>
<dbReference type="InterPro" id="IPR036771">
    <property type="entry name" value="ATPsynth_dsu/esu_N"/>
</dbReference>
<dbReference type="AlphaFoldDB" id="A0A1G7A1B1"/>
<sequence>MTDTLHYEIVSPERLLKDAEAAMIVVPGADGDFAALPAHAPMMSTIRPGVVEIFETEGGTPERLFVKGGLAQISPAGLTILAEETLSLDDVDLDDLNKKIADTREDIEDAKDDVERAGFEKELAWMVALADIVAH</sequence>
<comment type="similarity">
    <text evidence="3 10 11">Belongs to the ATPase epsilon chain family.</text>
</comment>
<organism evidence="14 15">
    <name type="scientific">Kordiimonas lacus</name>
    <dbReference type="NCBI Taxonomy" id="637679"/>
    <lineage>
        <taxon>Bacteria</taxon>
        <taxon>Pseudomonadati</taxon>
        <taxon>Pseudomonadota</taxon>
        <taxon>Alphaproteobacteria</taxon>
        <taxon>Kordiimonadales</taxon>
        <taxon>Kordiimonadaceae</taxon>
        <taxon>Kordiimonas</taxon>
    </lineage>
</organism>
<evidence type="ECO:0000313" key="14">
    <source>
        <dbReference type="EMBL" id="SDE08728.1"/>
    </source>
</evidence>
<evidence type="ECO:0000256" key="5">
    <source>
        <dbReference type="ARBA" id="ARBA00022781"/>
    </source>
</evidence>
<keyword evidence="7 10" id="KW-0472">Membrane</keyword>
<keyword evidence="5 10" id="KW-0375">Hydrogen ion transport</keyword>
<keyword evidence="9 10" id="KW-0066">ATP synthesis</keyword>
<comment type="function">
    <text evidence="1 10">Produces ATP from ADP in the presence of a proton gradient across the membrane.</text>
</comment>
<keyword evidence="12" id="KW-0175">Coiled coil</keyword>
<dbReference type="NCBIfam" id="TIGR01216">
    <property type="entry name" value="ATP_synt_epsi"/>
    <property type="match status" value="1"/>
</dbReference>
<evidence type="ECO:0000256" key="11">
    <source>
        <dbReference type="RuleBase" id="RU003656"/>
    </source>
</evidence>
<name>A0A1G7A1B1_9PROT</name>
<dbReference type="CDD" id="cd12152">
    <property type="entry name" value="F1-ATPase_delta"/>
    <property type="match status" value="1"/>
</dbReference>
<reference evidence="14 15" key="1">
    <citation type="submission" date="2016-10" db="EMBL/GenBank/DDBJ databases">
        <authorList>
            <person name="de Groot N.N."/>
        </authorList>
    </citation>
    <scope>NUCLEOTIDE SEQUENCE [LARGE SCALE GENOMIC DNA]</scope>
    <source>
        <strain evidence="14 15">CGMCC 1.9109</strain>
    </source>
</reference>
<keyword evidence="8 10" id="KW-0139">CF(1)</keyword>
<dbReference type="HAMAP" id="MF_00530">
    <property type="entry name" value="ATP_synth_epsil_bac"/>
    <property type="match status" value="1"/>
</dbReference>
<gene>
    <name evidence="10" type="primary">atpC</name>
    <name evidence="14" type="ORF">SAMN04488071_2050</name>
</gene>
<evidence type="ECO:0000259" key="13">
    <source>
        <dbReference type="Pfam" id="PF02823"/>
    </source>
</evidence>
<evidence type="ECO:0000256" key="4">
    <source>
        <dbReference type="ARBA" id="ARBA00022448"/>
    </source>
</evidence>
<evidence type="ECO:0000256" key="12">
    <source>
        <dbReference type="SAM" id="Coils"/>
    </source>
</evidence>
<dbReference type="Pfam" id="PF02823">
    <property type="entry name" value="ATP-synt_DE_N"/>
    <property type="match status" value="1"/>
</dbReference>
<dbReference type="SUPFAM" id="SSF51344">
    <property type="entry name" value="Epsilon subunit of F1F0-ATP synthase N-terminal domain"/>
    <property type="match status" value="1"/>
</dbReference>
<dbReference type="GO" id="GO:0046933">
    <property type="term" value="F:proton-transporting ATP synthase activity, rotational mechanism"/>
    <property type="evidence" value="ECO:0007669"/>
    <property type="project" value="UniProtKB-UniRule"/>
</dbReference>
<dbReference type="PANTHER" id="PTHR13822:SF10">
    <property type="entry name" value="ATP SYNTHASE EPSILON CHAIN, CHLOROPLASTIC"/>
    <property type="match status" value="1"/>
</dbReference>
<dbReference type="GO" id="GO:0005886">
    <property type="term" value="C:plasma membrane"/>
    <property type="evidence" value="ECO:0007669"/>
    <property type="project" value="UniProtKB-SubCell"/>
</dbReference>
<dbReference type="OrthoDB" id="9799969at2"/>